<feature type="domain" description="RecX first three-helical" evidence="7">
    <location>
        <begin position="12"/>
        <end position="35"/>
    </location>
</feature>
<comment type="subcellular location">
    <subcellularLocation>
        <location evidence="1 5">Cytoplasm</location>
    </subcellularLocation>
</comment>
<dbReference type="EMBL" id="LCBY01000009">
    <property type="protein sequence ID" value="KKS22941.1"/>
    <property type="molecule type" value="Genomic_DNA"/>
</dbReference>
<evidence type="ECO:0000256" key="4">
    <source>
        <dbReference type="ARBA" id="ARBA00022490"/>
    </source>
</evidence>
<dbReference type="InterPro" id="IPR053926">
    <property type="entry name" value="RecX_HTH_1st"/>
</dbReference>
<dbReference type="GO" id="GO:0006282">
    <property type="term" value="P:regulation of DNA repair"/>
    <property type="evidence" value="ECO:0007669"/>
    <property type="project" value="UniProtKB-UniRule"/>
</dbReference>
<dbReference type="Gene3D" id="1.10.10.10">
    <property type="entry name" value="Winged helix-like DNA-binding domain superfamily/Winged helix DNA-binding domain"/>
    <property type="match status" value="2"/>
</dbReference>
<accession>A0A0G0ZLJ5</accession>
<evidence type="ECO:0000259" key="7">
    <source>
        <dbReference type="Pfam" id="PF21982"/>
    </source>
</evidence>
<proteinExistence type="inferred from homology"/>
<evidence type="ECO:0000256" key="2">
    <source>
        <dbReference type="ARBA" id="ARBA00009695"/>
    </source>
</evidence>
<comment type="caution">
    <text evidence="8">The sequence shown here is derived from an EMBL/GenBank/DDBJ whole genome shotgun (WGS) entry which is preliminary data.</text>
</comment>
<feature type="domain" description="RecX second three-helical" evidence="6">
    <location>
        <begin position="60"/>
        <end position="101"/>
    </location>
</feature>
<dbReference type="GO" id="GO:0005737">
    <property type="term" value="C:cytoplasm"/>
    <property type="evidence" value="ECO:0007669"/>
    <property type="project" value="UniProtKB-SubCell"/>
</dbReference>
<gene>
    <name evidence="5" type="primary">recX</name>
    <name evidence="8" type="ORF">UU78_C0009G0019</name>
</gene>
<dbReference type="Proteomes" id="UP000034371">
    <property type="component" value="Unassembled WGS sequence"/>
</dbReference>
<organism evidence="8 9">
    <name type="scientific">Candidatus Roizmanbacteria bacterium GW2011_GWC2_41_7</name>
    <dbReference type="NCBI Taxonomy" id="1618487"/>
    <lineage>
        <taxon>Bacteria</taxon>
        <taxon>Candidatus Roizmaniibacteriota</taxon>
    </lineage>
</organism>
<evidence type="ECO:0000256" key="5">
    <source>
        <dbReference type="HAMAP-Rule" id="MF_01114"/>
    </source>
</evidence>
<dbReference type="InterPro" id="IPR003783">
    <property type="entry name" value="Regulatory_RecX"/>
</dbReference>
<evidence type="ECO:0000256" key="1">
    <source>
        <dbReference type="ARBA" id="ARBA00004496"/>
    </source>
</evidence>
<name>A0A0G0ZLJ5_9BACT</name>
<dbReference type="InterPro" id="IPR053924">
    <property type="entry name" value="RecX_HTH_2nd"/>
</dbReference>
<dbReference type="InterPro" id="IPR036388">
    <property type="entry name" value="WH-like_DNA-bd_sf"/>
</dbReference>
<dbReference type="PANTHER" id="PTHR33602:SF1">
    <property type="entry name" value="REGULATORY PROTEIN RECX FAMILY PROTEIN"/>
    <property type="match status" value="1"/>
</dbReference>
<comment type="function">
    <text evidence="5">Modulates RecA activity.</text>
</comment>
<dbReference type="Pfam" id="PF21982">
    <property type="entry name" value="RecX_HTH1"/>
    <property type="match status" value="1"/>
</dbReference>
<evidence type="ECO:0000256" key="3">
    <source>
        <dbReference type="ARBA" id="ARBA00018111"/>
    </source>
</evidence>
<dbReference type="Pfam" id="PF02631">
    <property type="entry name" value="RecX_HTH2"/>
    <property type="match status" value="1"/>
</dbReference>
<evidence type="ECO:0000313" key="9">
    <source>
        <dbReference type="Proteomes" id="UP000034371"/>
    </source>
</evidence>
<dbReference type="HAMAP" id="MF_01114">
    <property type="entry name" value="RecX"/>
    <property type="match status" value="1"/>
</dbReference>
<protein>
    <recommendedName>
        <fullName evidence="3 5">Regulatory protein RecX</fullName>
    </recommendedName>
</protein>
<dbReference type="PANTHER" id="PTHR33602">
    <property type="entry name" value="REGULATORY PROTEIN RECX FAMILY PROTEIN"/>
    <property type="match status" value="1"/>
</dbReference>
<dbReference type="AlphaFoldDB" id="A0A0G0ZLJ5"/>
<sequence>MNSTHELLLVDAYRLLSRRPQSEKELRTKFQQYGYKKKIEDLLDNINYVVEQLKKEEYIDDKKFADWYVSQRQDFRPRSKRRLTVELTQKGISDEIIEIALEGYNEELVLKKLIEKKKEGYSTEELINYLLGQGFPYDLIKTVL</sequence>
<reference evidence="8 9" key="1">
    <citation type="journal article" date="2015" name="Nature">
        <title>rRNA introns, odd ribosomes, and small enigmatic genomes across a large radiation of phyla.</title>
        <authorList>
            <person name="Brown C.T."/>
            <person name="Hug L.A."/>
            <person name="Thomas B.C."/>
            <person name="Sharon I."/>
            <person name="Castelle C.J."/>
            <person name="Singh A."/>
            <person name="Wilkins M.J."/>
            <person name="Williams K.H."/>
            <person name="Banfield J.F."/>
        </authorList>
    </citation>
    <scope>NUCLEOTIDE SEQUENCE [LARGE SCALE GENOMIC DNA]</scope>
</reference>
<comment type="similarity">
    <text evidence="2 5">Belongs to the RecX family.</text>
</comment>
<evidence type="ECO:0000259" key="6">
    <source>
        <dbReference type="Pfam" id="PF02631"/>
    </source>
</evidence>
<evidence type="ECO:0000313" key="8">
    <source>
        <dbReference type="EMBL" id="KKS22941.1"/>
    </source>
</evidence>
<keyword evidence="4 5" id="KW-0963">Cytoplasm</keyword>